<name>A0A2P2MHF3_RHIMU</name>
<dbReference type="AlphaFoldDB" id="A0A2P2MHF3"/>
<protein>
    <submittedName>
        <fullName evidence="1">ADP-ribosylation factor GTPase-activating protein AGD4</fullName>
    </submittedName>
</protein>
<dbReference type="EMBL" id="GGEC01049123">
    <property type="protein sequence ID" value="MBX29607.1"/>
    <property type="molecule type" value="Transcribed_RNA"/>
</dbReference>
<accession>A0A2P2MHF3</accession>
<organism evidence="1">
    <name type="scientific">Rhizophora mucronata</name>
    <name type="common">Asiatic mangrove</name>
    <dbReference type="NCBI Taxonomy" id="61149"/>
    <lineage>
        <taxon>Eukaryota</taxon>
        <taxon>Viridiplantae</taxon>
        <taxon>Streptophyta</taxon>
        <taxon>Embryophyta</taxon>
        <taxon>Tracheophyta</taxon>
        <taxon>Spermatophyta</taxon>
        <taxon>Magnoliopsida</taxon>
        <taxon>eudicotyledons</taxon>
        <taxon>Gunneridae</taxon>
        <taxon>Pentapetalae</taxon>
        <taxon>rosids</taxon>
        <taxon>fabids</taxon>
        <taxon>Malpighiales</taxon>
        <taxon>Rhizophoraceae</taxon>
        <taxon>Rhizophora</taxon>
    </lineage>
</organism>
<evidence type="ECO:0000313" key="1">
    <source>
        <dbReference type="EMBL" id="MBX29607.1"/>
    </source>
</evidence>
<sequence length="49" mass="5718">MIHCKYALSKKDNFQKIRYEEYYVNLDSICLPISLAISSLLNKFLICSS</sequence>
<proteinExistence type="predicted"/>
<reference evidence="1" key="1">
    <citation type="submission" date="2018-02" db="EMBL/GenBank/DDBJ databases">
        <title>Rhizophora mucronata_Transcriptome.</title>
        <authorList>
            <person name="Meera S.P."/>
            <person name="Sreeshan A."/>
            <person name="Augustine A."/>
        </authorList>
    </citation>
    <scope>NUCLEOTIDE SEQUENCE</scope>
    <source>
        <tissue evidence="1">Leaf</tissue>
    </source>
</reference>